<dbReference type="OrthoDB" id="9814966at2"/>
<dbReference type="InterPro" id="IPR052897">
    <property type="entry name" value="Sec-Metab_Biosynth_Hydrolase"/>
</dbReference>
<evidence type="ECO:0000313" key="5">
    <source>
        <dbReference type="Proteomes" id="UP000305778"/>
    </source>
</evidence>
<comment type="caution">
    <text evidence="4">The sequence shown here is derived from an EMBL/GenBank/DDBJ whole genome shotgun (WGS) entry which is preliminary data.</text>
</comment>
<dbReference type="AlphaFoldDB" id="A0A4U0SSJ0"/>
<evidence type="ECO:0000256" key="1">
    <source>
        <dbReference type="SAM" id="Phobius"/>
    </source>
</evidence>
<protein>
    <submittedName>
        <fullName evidence="4">Alpha/beta hydrolase</fullName>
    </submittedName>
</protein>
<keyword evidence="1" id="KW-0812">Transmembrane</keyword>
<feature type="signal peptide" evidence="2">
    <location>
        <begin position="1"/>
        <end position="30"/>
    </location>
</feature>
<keyword evidence="5" id="KW-1185">Reference proteome</keyword>
<keyword evidence="4" id="KW-0378">Hydrolase</keyword>
<dbReference type="Proteomes" id="UP000305778">
    <property type="component" value="Unassembled WGS sequence"/>
</dbReference>
<dbReference type="InterPro" id="IPR029058">
    <property type="entry name" value="AB_hydrolase_fold"/>
</dbReference>
<feature type="transmembrane region" description="Helical" evidence="1">
    <location>
        <begin position="298"/>
        <end position="318"/>
    </location>
</feature>
<sequence>MPASCVLGPRSRVRRGYALAAALTSLASVAAPAAADGGSGRTGGPAGPRPTVVAVHGAFADASSWNAVVERLQRAGYPVVAPANPLRGLAQDSTYISSVLKSIQGPIVLVGHSYGGAVISSAANGNRQVKALVFIDALMPDKGEVLSELAAKFRGSELSSALKSVPFRNADGTMGADLYLQPDKLRRVFAADLPAAMTQQMAVSQRPIAASAFAGRAAAAAWRAIPSWALVGTKDKAIAPDVERFEAKRAGSHTIEVSSSHVAMISHPDAVTDLILAAAAAKSAPAKPALAATGSKSLVLMELGTVAGAAVLAGAGLVKSARRRRGPAR</sequence>
<keyword evidence="1" id="KW-1133">Transmembrane helix</keyword>
<dbReference type="Pfam" id="PF12697">
    <property type="entry name" value="Abhydrolase_6"/>
    <property type="match status" value="1"/>
</dbReference>
<proteinExistence type="predicted"/>
<organism evidence="4 5">
    <name type="scientific">Actinacidiphila oryziradicis</name>
    <dbReference type="NCBI Taxonomy" id="2571141"/>
    <lineage>
        <taxon>Bacteria</taxon>
        <taxon>Bacillati</taxon>
        <taxon>Actinomycetota</taxon>
        <taxon>Actinomycetes</taxon>
        <taxon>Kitasatosporales</taxon>
        <taxon>Streptomycetaceae</taxon>
        <taxon>Actinacidiphila</taxon>
    </lineage>
</organism>
<feature type="domain" description="AB hydrolase-1" evidence="3">
    <location>
        <begin position="52"/>
        <end position="273"/>
    </location>
</feature>
<dbReference type="Gene3D" id="3.40.50.1820">
    <property type="entry name" value="alpha/beta hydrolase"/>
    <property type="match status" value="1"/>
</dbReference>
<keyword evidence="1" id="KW-0472">Membrane</keyword>
<dbReference type="GO" id="GO:0016787">
    <property type="term" value="F:hydrolase activity"/>
    <property type="evidence" value="ECO:0007669"/>
    <property type="project" value="UniProtKB-KW"/>
</dbReference>
<dbReference type="PANTHER" id="PTHR37017:SF11">
    <property type="entry name" value="ESTERASE_LIPASE_THIOESTERASE DOMAIN-CONTAINING PROTEIN"/>
    <property type="match status" value="1"/>
</dbReference>
<feature type="chain" id="PRO_5038510346" evidence="2">
    <location>
        <begin position="31"/>
        <end position="329"/>
    </location>
</feature>
<evidence type="ECO:0000259" key="3">
    <source>
        <dbReference type="Pfam" id="PF12697"/>
    </source>
</evidence>
<dbReference type="InterPro" id="IPR000073">
    <property type="entry name" value="AB_hydrolase_1"/>
</dbReference>
<dbReference type="PANTHER" id="PTHR37017">
    <property type="entry name" value="AB HYDROLASE-1 DOMAIN-CONTAINING PROTEIN-RELATED"/>
    <property type="match status" value="1"/>
</dbReference>
<gene>
    <name evidence="4" type="ORF">FCI23_13380</name>
</gene>
<evidence type="ECO:0000256" key="2">
    <source>
        <dbReference type="SAM" id="SignalP"/>
    </source>
</evidence>
<evidence type="ECO:0000313" key="4">
    <source>
        <dbReference type="EMBL" id="TKA11341.1"/>
    </source>
</evidence>
<reference evidence="4 5" key="1">
    <citation type="submission" date="2019-04" db="EMBL/GenBank/DDBJ databases">
        <title>Streptomyces oryziradicis sp. nov., a novel actinomycete isolated from rhizosphere soil of rice (Oryza sativa L.).</title>
        <authorList>
            <person name="Li C."/>
        </authorList>
    </citation>
    <scope>NUCLEOTIDE SEQUENCE [LARGE SCALE GENOMIC DNA]</scope>
    <source>
        <strain evidence="4 5">NEAU-C40</strain>
    </source>
</reference>
<name>A0A4U0SSJ0_9ACTN</name>
<keyword evidence="2" id="KW-0732">Signal</keyword>
<dbReference type="EMBL" id="SUMC01000009">
    <property type="protein sequence ID" value="TKA11341.1"/>
    <property type="molecule type" value="Genomic_DNA"/>
</dbReference>
<dbReference type="SUPFAM" id="SSF53474">
    <property type="entry name" value="alpha/beta-Hydrolases"/>
    <property type="match status" value="1"/>
</dbReference>
<accession>A0A4U0SSJ0</accession>